<dbReference type="Pfam" id="PF21885">
    <property type="entry name" value="TMEM181_GOLD"/>
    <property type="match status" value="1"/>
</dbReference>
<dbReference type="EMBL" id="BFAA01012110">
    <property type="protein sequence ID" value="GCB79870.1"/>
    <property type="molecule type" value="Genomic_DNA"/>
</dbReference>
<feature type="region of interest" description="Disordered" evidence="1">
    <location>
        <begin position="1"/>
        <end position="24"/>
    </location>
</feature>
<keyword evidence="4" id="KW-1185">Reference proteome</keyword>
<protein>
    <recommendedName>
        <fullName evidence="2">TMEM181 GOLD domain-containing protein</fullName>
    </recommendedName>
</protein>
<organism evidence="3 4">
    <name type="scientific">Scyliorhinus torazame</name>
    <name type="common">Cloudy catshark</name>
    <name type="synonym">Catulus torazame</name>
    <dbReference type="NCBI Taxonomy" id="75743"/>
    <lineage>
        <taxon>Eukaryota</taxon>
        <taxon>Metazoa</taxon>
        <taxon>Chordata</taxon>
        <taxon>Craniata</taxon>
        <taxon>Vertebrata</taxon>
        <taxon>Chondrichthyes</taxon>
        <taxon>Elasmobranchii</taxon>
        <taxon>Galeomorphii</taxon>
        <taxon>Galeoidea</taxon>
        <taxon>Carcharhiniformes</taxon>
        <taxon>Scyliorhinidae</taxon>
        <taxon>Scyliorhinus</taxon>
    </lineage>
</organism>
<accession>A0A401Q3F3</accession>
<evidence type="ECO:0000256" key="1">
    <source>
        <dbReference type="SAM" id="MobiDB-lite"/>
    </source>
</evidence>
<dbReference type="Proteomes" id="UP000288216">
    <property type="component" value="Unassembled WGS sequence"/>
</dbReference>
<comment type="caution">
    <text evidence="3">The sequence shown here is derived from an EMBL/GenBank/DDBJ whole genome shotgun (WGS) entry which is preliminary data.</text>
</comment>
<sequence length="71" mass="7920">MHCPEIITSRALPPISTKSKDSLTSPLKLQTPGLSTYNQELWLMCRFELNKSAAILDISDGLKNCKQTDVK</sequence>
<evidence type="ECO:0000313" key="3">
    <source>
        <dbReference type="EMBL" id="GCB79870.1"/>
    </source>
</evidence>
<name>A0A401Q3F3_SCYTO</name>
<dbReference type="InterPro" id="IPR054077">
    <property type="entry name" value="TMEM181_GOLD"/>
</dbReference>
<feature type="domain" description="TMEM181 GOLD" evidence="2">
    <location>
        <begin position="26"/>
        <end position="53"/>
    </location>
</feature>
<gene>
    <name evidence="3" type="ORF">scyTo_0017970</name>
</gene>
<reference evidence="3 4" key="1">
    <citation type="journal article" date="2018" name="Nat. Ecol. Evol.">
        <title>Shark genomes provide insights into elasmobranch evolution and the origin of vertebrates.</title>
        <authorList>
            <person name="Hara Y"/>
            <person name="Yamaguchi K"/>
            <person name="Onimaru K"/>
            <person name="Kadota M"/>
            <person name="Koyanagi M"/>
            <person name="Keeley SD"/>
            <person name="Tatsumi K"/>
            <person name="Tanaka K"/>
            <person name="Motone F"/>
            <person name="Kageyama Y"/>
            <person name="Nozu R"/>
            <person name="Adachi N"/>
            <person name="Nishimura O"/>
            <person name="Nakagawa R"/>
            <person name="Tanegashima C"/>
            <person name="Kiyatake I"/>
            <person name="Matsumoto R"/>
            <person name="Murakumo K"/>
            <person name="Nishida K"/>
            <person name="Terakita A"/>
            <person name="Kuratani S"/>
            <person name="Sato K"/>
            <person name="Hyodo S Kuraku.S."/>
        </authorList>
    </citation>
    <scope>NUCLEOTIDE SEQUENCE [LARGE SCALE GENOMIC DNA]</scope>
</reference>
<proteinExistence type="predicted"/>
<evidence type="ECO:0000259" key="2">
    <source>
        <dbReference type="Pfam" id="PF21885"/>
    </source>
</evidence>
<dbReference type="AlphaFoldDB" id="A0A401Q3F3"/>
<evidence type="ECO:0000313" key="4">
    <source>
        <dbReference type="Proteomes" id="UP000288216"/>
    </source>
</evidence>